<feature type="region of interest" description="Disordered" evidence="1">
    <location>
        <begin position="379"/>
        <end position="432"/>
    </location>
</feature>
<name>A0A250XKS4_9CHLO</name>
<dbReference type="Gene3D" id="1.25.10.10">
    <property type="entry name" value="Leucine-rich Repeat Variant"/>
    <property type="match status" value="1"/>
</dbReference>
<sequence length="432" mass="47927">MSLLLLTSSVRPGVRADFGEAIMFEAADLSEAHSPDQEEEARNMESLLHWAIEHSDPEELAKHADKVRTTSMIHDLTEQLEQRRARVQELRQYLDSQVTETQLMKESIALLSASNTTLPVRLAALQELQVLVEPIDNANDLKVLGGLEITLEHFLYGSVPKDHLWNTSDPTEAGWMEADLNIRAAAAHVLGTAAANNVKFQEQLMEVQPDIFSKLIEASLSPYGELAVKAVYALGAMVRNLDFMHQAFESAGGYAALQTIFSSEQSDAMLRVQRKALALYVDLLTNFQTVGSQLDLLNYAVSLVEIEDLDLTEKVLSAVKAALEGPQPSAAALLLERMHAGDMFGMRLHKLEDEGTEDEYSEYLSKLCRQVLDMMKMVHSSTSRDSRVTSDEQRQEGGRRNIQHHSNGGGTEQVDQNNASSEPMLQLGHSEL</sequence>
<dbReference type="InterPro" id="IPR011989">
    <property type="entry name" value="ARM-like"/>
</dbReference>
<evidence type="ECO:0000313" key="4">
    <source>
        <dbReference type="Proteomes" id="UP000232323"/>
    </source>
</evidence>
<evidence type="ECO:0000313" key="3">
    <source>
        <dbReference type="EMBL" id="GAX83519.1"/>
    </source>
</evidence>
<dbReference type="GO" id="GO:0000774">
    <property type="term" value="F:adenyl-nucleotide exchange factor activity"/>
    <property type="evidence" value="ECO:0007669"/>
    <property type="project" value="TreeGrafter"/>
</dbReference>
<dbReference type="STRING" id="1157962.A0A250XKS4"/>
<accession>A0A250XKS4</accession>
<dbReference type="PANTHER" id="PTHR19316:SF32">
    <property type="entry name" value="ARM REPEAT SUPERFAMILY PROTEIN"/>
    <property type="match status" value="1"/>
</dbReference>
<dbReference type="AlphaFoldDB" id="A0A250XKS4"/>
<dbReference type="InterPro" id="IPR013918">
    <property type="entry name" value="Nucleotide_exch_fac_Fes1"/>
</dbReference>
<dbReference type="Pfam" id="PF08609">
    <property type="entry name" value="Fes1"/>
    <property type="match status" value="1"/>
</dbReference>
<dbReference type="InterPro" id="IPR050693">
    <property type="entry name" value="Hsp70_NEF-Inhibitors"/>
</dbReference>
<protein>
    <recommendedName>
        <fullName evidence="2">Nucleotide exchange factor Fes1 domain-containing protein</fullName>
    </recommendedName>
</protein>
<dbReference type="InterPro" id="IPR016024">
    <property type="entry name" value="ARM-type_fold"/>
</dbReference>
<feature type="compositionally biased region" description="Basic and acidic residues" evidence="1">
    <location>
        <begin position="382"/>
        <end position="399"/>
    </location>
</feature>
<comment type="caution">
    <text evidence="3">The sequence shown here is derived from an EMBL/GenBank/DDBJ whole genome shotgun (WGS) entry which is preliminary data.</text>
</comment>
<dbReference type="SUPFAM" id="SSF48371">
    <property type="entry name" value="ARM repeat"/>
    <property type="match status" value="1"/>
</dbReference>
<feature type="domain" description="Nucleotide exchange factor Fes1" evidence="2">
    <location>
        <begin position="44"/>
        <end position="141"/>
    </location>
</feature>
<evidence type="ECO:0000259" key="2">
    <source>
        <dbReference type="Pfam" id="PF08609"/>
    </source>
</evidence>
<proteinExistence type="predicted"/>
<gene>
    <name evidence="3" type="ORF">CEUSTIGMA_g10944.t1</name>
</gene>
<dbReference type="OrthoDB" id="551776at2759"/>
<keyword evidence="4" id="KW-1185">Reference proteome</keyword>
<feature type="compositionally biased region" description="Polar residues" evidence="1">
    <location>
        <begin position="413"/>
        <end position="423"/>
    </location>
</feature>
<organism evidence="3 4">
    <name type="scientific">Chlamydomonas eustigma</name>
    <dbReference type="NCBI Taxonomy" id="1157962"/>
    <lineage>
        <taxon>Eukaryota</taxon>
        <taxon>Viridiplantae</taxon>
        <taxon>Chlorophyta</taxon>
        <taxon>core chlorophytes</taxon>
        <taxon>Chlorophyceae</taxon>
        <taxon>CS clade</taxon>
        <taxon>Chlamydomonadales</taxon>
        <taxon>Chlamydomonadaceae</taxon>
        <taxon>Chlamydomonas</taxon>
    </lineage>
</organism>
<dbReference type="PANTHER" id="PTHR19316">
    <property type="entry name" value="PROTEIN FOLDING REGULATOR"/>
    <property type="match status" value="1"/>
</dbReference>
<reference evidence="3 4" key="1">
    <citation type="submission" date="2017-08" db="EMBL/GenBank/DDBJ databases">
        <title>Acidophilic green algal genome provides insights into adaptation to an acidic environment.</title>
        <authorList>
            <person name="Hirooka S."/>
            <person name="Hirose Y."/>
            <person name="Kanesaki Y."/>
            <person name="Higuchi S."/>
            <person name="Fujiwara T."/>
            <person name="Onuma R."/>
            <person name="Era A."/>
            <person name="Ohbayashi R."/>
            <person name="Uzuka A."/>
            <person name="Nozaki H."/>
            <person name="Yoshikawa H."/>
            <person name="Miyagishima S.Y."/>
        </authorList>
    </citation>
    <scope>NUCLEOTIDE SEQUENCE [LARGE SCALE GENOMIC DNA]</scope>
    <source>
        <strain evidence="3 4">NIES-2499</strain>
    </source>
</reference>
<dbReference type="Proteomes" id="UP000232323">
    <property type="component" value="Unassembled WGS sequence"/>
</dbReference>
<evidence type="ECO:0000256" key="1">
    <source>
        <dbReference type="SAM" id="MobiDB-lite"/>
    </source>
</evidence>
<dbReference type="GO" id="GO:0005783">
    <property type="term" value="C:endoplasmic reticulum"/>
    <property type="evidence" value="ECO:0007669"/>
    <property type="project" value="TreeGrafter"/>
</dbReference>
<dbReference type="EMBL" id="BEGY01000100">
    <property type="protein sequence ID" value="GAX83519.1"/>
    <property type="molecule type" value="Genomic_DNA"/>
</dbReference>